<protein>
    <recommendedName>
        <fullName evidence="9">Transmembrane 9 superfamily member</fullName>
    </recommendedName>
</protein>
<evidence type="ECO:0000256" key="6">
    <source>
        <dbReference type="ARBA" id="ARBA00022989"/>
    </source>
</evidence>
<evidence type="ECO:0000256" key="1">
    <source>
        <dbReference type="ARBA" id="ARBA00004141"/>
    </source>
</evidence>
<proteinExistence type="inferred from homology"/>
<evidence type="ECO:0000313" key="11">
    <source>
        <dbReference type="Proteomes" id="UP000708208"/>
    </source>
</evidence>
<keyword evidence="11" id="KW-1185">Reference proteome</keyword>
<keyword evidence="5" id="KW-0732">Signal</keyword>
<dbReference type="PANTHER" id="PTHR10766:SF55">
    <property type="entry name" value="TRANSMEMBRANE 9 SUPERFAMILY MEMBER 4"/>
    <property type="match status" value="1"/>
</dbReference>
<name>A0A8J2KRB6_9HEXA</name>
<dbReference type="OrthoDB" id="1666796at2759"/>
<feature type="transmembrane region" description="Helical" evidence="9">
    <location>
        <begin position="6"/>
        <end position="27"/>
    </location>
</feature>
<feature type="non-terminal residue" evidence="10">
    <location>
        <position position="1"/>
    </location>
</feature>
<comment type="similarity">
    <text evidence="3 9">Belongs to the nonaspanin (TM9SF) (TC 9.A.2) family.</text>
</comment>
<comment type="caution">
    <text evidence="9">Lacks conserved residue(s) required for the propagation of feature annotation.</text>
</comment>
<evidence type="ECO:0000313" key="10">
    <source>
        <dbReference type="EMBL" id="CAG7818331.1"/>
    </source>
</evidence>
<gene>
    <name evidence="10" type="ORF">AFUS01_LOCUS28844</name>
</gene>
<sequence>DYHWWWRALFSSGGSAIYMLVYAIFYFKTRLEITEFIPTLLYFGYTGLMVLTFWLLTATIGFYAAYGFLNRIYAAVKID</sequence>
<dbReference type="PANTHER" id="PTHR10766">
    <property type="entry name" value="TRANSMEMBRANE 9 SUPERFAMILY PROTEIN"/>
    <property type="match status" value="1"/>
</dbReference>
<evidence type="ECO:0000256" key="9">
    <source>
        <dbReference type="RuleBase" id="RU363079"/>
    </source>
</evidence>
<keyword evidence="7" id="KW-0333">Golgi apparatus</keyword>
<evidence type="ECO:0000256" key="2">
    <source>
        <dbReference type="ARBA" id="ARBA00004555"/>
    </source>
</evidence>
<evidence type="ECO:0000256" key="7">
    <source>
        <dbReference type="ARBA" id="ARBA00023034"/>
    </source>
</evidence>
<dbReference type="GO" id="GO:0072657">
    <property type="term" value="P:protein localization to membrane"/>
    <property type="evidence" value="ECO:0007669"/>
    <property type="project" value="TreeGrafter"/>
</dbReference>
<dbReference type="EMBL" id="CAJVCH010418121">
    <property type="protein sequence ID" value="CAG7818331.1"/>
    <property type="molecule type" value="Genomic_DNA"/>
</dbReference>
<dbReference type="InterPro" id="IPR004240">
    <property type="entry name" value="EMP70"/>
</dbReference>
<evidence type="ECO:0000256" key="8">
    <source>
        <dbReference type="ARBA" id="ARBA00023136"/>
    </source>
</evidence>
<keyword evidence="4 9" id="KW-0812">Transmembrane</keyword>
<dbReference type="AlphaFoldDB" id="A0A8J2KRB6"/>
<dbReference type="GO" id="GO:0005794">
    <property type="term" value="C:Golgi apparatus"/>
    <property type="evidence" value="ECO:0007669"/>
    <property type="project" value="UniProtKB-SubCell"/>
</dbReference>
<dbReference type="Proteomes" id="UP000708208">
    <property type="component" value="Unassembled WGS sequence"/>
</dbReference>
<evidence type="ECO:0000256" key="4">
    <source>
        <dbReference type="ARBA" id="ARBA00022692"/>
    </source>
</evidence>
<organism evidence="10 11">
    <name type="scientific">Allacma fusca</name>
    <dbReference type="NCBI Taxonomy" id="39272"/>
    <lineage>
        <taxon>Eukaryota</taxon>
        <taxon>Metazoa</taxon>
        <taxon>Ecdysozoa</taxon>
        <taxon>Arthropoda</taxon>
        <taxon>Hexapoda</taxon>
        <taxon>Collembola</taxon>
        <taxon>Symphypleona</taxon>
        <taxon>Sminthuridae</taxon>
        <taxon>Allacma</taxon>
    </lineage>
</organism>
<evidence type="ECO:0000256" key="5">
    <source>
        <dbReference type="ARBA" id="ARBA00022729"/>
    </source>
</evidence>
<dbReference type="Pfam" id="PF02990">
    <property type="entry name" value="EMP70"/>
    <property type="match status" value="1"/>
</dbReference>
<accession>A0A8J2KRB6</accession>
<evidence type="ECO:0000256" key="3">
    <source>
        <dbReference type="ARBA" id="ARBA00005227"/>
    </source>
</evidence>
<keyword evidence="6 9" id="KW-1133">Transmembrane helix</keyword>
<comment type="subcellular location">
    <subcellularLocation>
        <location evidence="2">Golgi apparatus</location>
    </subcellularLocation>
    <subcellularLocation>
        <location evidence="1">Membrane</location>
        <topology evidence="1">Multi-pass membrane protein</topology>
    </subcellularLocation>
</comment>
<comment type="caution">
    <text evidence="10">The sequence shown here is derived from an EMBL/GenBank/DDBJ whole genome shotgun (WGS) entry which is preliminary data.</text>
</comment>
<reference evidence="10" key="1">
    <citation type="submission" date="2021-06" db="EMBL/GenBank/DDBJ databases">
        <authorList>
            <person name="Hodson N. C."/>
            <person name="Mongue J. A."/>
            <person name="Jaron S. K."/>
        </authorList>
    </citation>
    <scope>NUCLEOTIDE SEQUENCE</scope>
</reference>
<dbReference type="GO" id="GO:0016020">
    <property type="term" value="C:membrane"/>
    <property type="evidence" value="ECO:0007669"/>
    <property type="project" value="UniProtKB-SubCell"/>
</dbReference>
<keyword evidence="8 9" id="KW-0472">Membrane</keyword>
<feature type="transmembrane region" description="Helical" evidence="9">
    <location>
        <begin position="39"/>
        <end position="66"/>
    </location>
</feature>